<feature type="compositionally biased region" description="Gly residues" evidence="1">
    <location>
        <begin position="233"/>
        <end position="243"/>
    </location>
</feature>
<dbReference type="AlphaFoldDB" id="A0A1Y2F0L0"/>
<feature type="compositionally biased region" description="Basic and acidic residues" evidence="1">
    <location>
        <begin position="285"/>
        <end position="295"/>
    </location>
</feature>
<name>A0A1Y2F0L0_9BASI</name>
<feature type="compositionally biased region" description="Basic and acidic residues" evidence="1">
    <location>
        <begin position="251"/>
        <end position="260"/>
    </location>
</feature>
<feature type="compositionally biased region" description="Basic and acidic residues" evidence="1">
    <location>
        <begin position="160"/>
        <end position="173"/>
    </location>
</feature>
<organism evidence="2 3">
    <name type="scientific">Leucosporidium creatinivorum</name>
    <dbReference type="NCBI Taxonomy" id="106004"/>
    <lineage>
        <taxon>Eukaryota</taxon>
        <taxon>Fungi</taxon>
        <taxon>Dikarya</taxon>
        <taxon>Basidiomycota</taxon>
        <taxon>Pucciniomycotina</taxon>
        <taxon>Microbotryomycetes</taxon>
        <taxon>Leucosporidiales</taxon>
        <taxon>Leucosporidium</taxon>
    </lineage>
</organism>
<dbReference type="InParanoid" id="A0A1Y2F0L0"/>
<evidence type="ECO:0000313" key="2">
    <source>
        <dbReference type="EMBL" id="ORY77247.1"/>
    </source>
</evidence>
<gene>
    <name evidence="2" type="ORF">BCR35DRAFT_305551</name>
</gene>
<feature type="compositionally biased region" description="Basic residues" evidence="1">
    <location>
        <begin position="203"/>
        <end position="214"/>
    </location>
</feature>
<feature type="compositionally biased region" description="Basic and acidic residues" evidence="1">
    <location>
        <begin position="388"/>
        <end position="409"/>
    </location>
</feature>
<accession>A0A1Y2F0L0</accession>
<keyword evidence="3" id="KW-1185">Reference proteome</keyword>
<proteinExistence type="predicted"/>
<comment type="caution">
    <text evidence="2">The sequence shown here is derived from an EMBL/GenBank/DDBJ whole genome shotgun (WGS) entry which is preliminary data.</text>
</comment>
<feature type="region of interest" description="Disordered" evidence="1">
    <location>
        <begin position="117"/>
        <end position="299"/>
    </location>
</feature>
<feature type="region of interest" description="Disordered" evidence="1">
    <location>
        <begin position="373"/>
        <end position="420"/>
    </location>
</feature>
<dbReference type="EMBL" id="MCGR01000032">
    <property type="protein sequence ID" value="ORY77247.1"/>
    <property type="molecule type" value="Genomic_DNA"/>
</dbReference>
<reference evidence="2 3" key="1">
    <citation type="submission" date="2016-07" db="EMBL/GenBank/DDBJ databases">
        <title>Pervasive Adenine N6-methylation of Active Genes in Fungi.</title>
        <authorList>
            <consortium name="DOE Joint Genome Institute"/>
            <person name="Mondo S.J."/>
            <person name="Dannebaum R.O."/>
            <person name="Kuo R.C."/>
            <person name="Labutti K."/>
            <person name="Haridas S."/>
            <person name="Kuo A."/>
            <person name="Salamov A."/>
            <person name="Ahrendt S.R."/>
            <person name="Lipzen A."/>
            <person name="Sullivan W."/>
            <person name="Andreopoulos W.B."/>
            <person name="Clum A."/>
            <person name="Lindquist E."/>
            <person name="Daum C."/>
            <person name="Ramamoorthy G.K."/>
            <person name="Gryganskyi A."/>
            <person name="Culley D."/>
            <person name="Magnuson J.K."/>
            <person name="James T.Y."/>
            <person name="O'Malley M.A."/>
            <person name="Stajich J.E."/>
            <person name="Spatafora J.W."/>
            <person name="Visel A."/>
            <person name="Grigoriev I.V."/>
        </authorList>
    </citation>
    <scope>NUCLEOTIDE SEQUENCE [LARGE SCALE GENOMIC DNA]</scope>
    <source>
        <strain evidence="2 3">62-1032</strain>
    </source>
</reference>
<evidence type="ECO:0000313" key="3">
    <source>
        <dbReference type="Proteomes" id="UP000193467"/>
    </source>
</evidence>
<protein>
    <submittedName>
        <fullName evidence="2">Uncharacterized protein</fullName>
    </submittedName>
</protein>
<sequence length="420" mass="44772">MSTPPRLSDDATLKPLLKSIFKAAVKADDLYEITGKVLRGRLLEAGWTGPGASGEGWKAGGWKAVIEEQWQGMVSKYQDEQEQEQDEPEPKPTNKYDRVANRNFNFFTGAVAGDLLGGLAGDEEEDDDGNSFIASDSGVGASDETGSARDSSMDVVDSDAVDHKDEEEKEVPVKSKSKAKSTGKKEGAAGKSKKSSSSTADKPKKRTPSKKKKAEAKFKSKATISDSDDEGGSASGSGSGNVGGASSSVHSEGESEEERKKSKSKGNGKKKDAGEKKQRKKREPKLKEGDAPKGSEEEEDRIVKLKALLTHAGCLRPFNKETGAERTLSVSTRLARLEGLLNDLGLKCGSGVGSKMPSEGKCKDVGEARALEKEMKDLKGAPTTSGLRDGKKRASLDGEDDGRPKKKFGDFLSAFQSDSD</sequence>
<dbReference type="Proteomes" id="UP000193467">
    <property type="component" value="Unassembled WGS sequence"/>
</dbReference>
<feature type="region of interest" description="Disordered" evidence="1">
    <location>
        <begin position="73"/>
        <end position="99"/>
    </location>
</feature>
<dbReference type="OrthoDB" id="2538248at2759"/>
<feature type="compositionally biased region" description="Basic and acidic residues" evidence="1">
    <location>
        <begin position="88"/>
        <end position="99"/>
    </location>
</feature>
<evidence type="ECO:0000256" key="1">
    <source>
        <dbReference type="SAM" id="MobiDB-lite"/>
    </source>
</evidence>